<reference evidence="6" key="2">
    <citation type="submission" date="2025-08" db="UniProtKB">
        <authorList>
            <consortium name="RefSeq"/>
        </authorList>
    </citation>
    <scope>IDENTIFICATION</scope>
</reference>
<keyword evidence="3" id="KW-0472">Membrane</keyword>
<keyword evidence="1" id="KW-0863">Zinc-finger</keyword>
<proteinExistence type="predicted"/>
<keyword evidence="1" id="KW-0479">Metal-binding</keyword>
<evidence type="ECO:0000313" key="5">
    <source>
        <dbReference type="Proteomes" id="UP000694930"/>
    </source>
</evidence>
<organism evidence="5 6">
    <name type="scientific">Solanum pennellii</name>
    <name type="common">Tomato</name>
    <name type="synonym">Lycopersicon pennellii</name>
    <dbReference type="NCBI Taxonomy" id="28526"/>
    <lineage>
        <taxon>Eukaryota</taxon>
        <taxon>Viridiplantae</taxon>
        <taxon>Streptophyta</taxon>
        <taxon>Embryophyta</taxon>
        <taxon>Tracheophyta</taxon>
        <taxon>Spermatophyta</taxon>
        <taxon>Magnoliopsida</taxon>
        <taxon>eudicotyledons</taxon>
        <taxon>Gunneridae</taxon>
        <taxon>Pentapetalae</taxon>
        <taxon>asterids</taxon>
        <taxon>lamiids</taxon>
        <taxon>Solanales</taxon>
        <taxon>Solanaceae</taxon>
        <taxon>Solanoideae</taxon>
        <taxon>Solaneae</taxon>
        <taxon>Solanum</taxon>
        <taxon>Solanum subgen. Lycopersicon</taxon>
    </lineage>
</organism>
<dbReference type="SUPFAM" id="SSF57850">
    <property type="entry name" value="RING/U-box"/>
    <property type="match status" value="1"/>
</dbReference>
<dbReference type="RefSeq" id="XP_015073121.2">
    <property type="nucleotide sequence ID" value="XM_015217635.2"/>
</dbReference>
<feature type="compositionally biased region" description="Low complexity" evidence="2">
    <location>
        <begin position="83"/>
        <end position="102"/>
    </location>
</feature>
<dbReference type="CDD" id="cd16454">
    <property type="entry name" value="RING-H2_PA-TM-RING"/>
    <property type="match status" value="1"/>
</dbReference>
<evidence type="ECO:0000256" key="3">
    <source>
        <dbReference type="SAM" id="Phobius"/>
    </source>
</evidence>
<evidence type="ECO:0000313" key="6">
    <source>
        <dbReference type="RefSeq" id="XP_015073121.2"/>
    </source>
</evidence>
<gene>
    <name evidence="6" type="primary">LOC107017395</name>
</gene>
<evidence type="ECO:0000256" key="2">
    <source>
        <dbReference type="SAM" id="MobiDB-lite"/>
    </source>
</evidence>
<keyword evidence="3" id="KW-0812">Transmembrane</keyword>
<name>A0ABM1GM48_SOLPN</name>
<evidence type="ECO:0000256" key="1">
    <source>
        <dbReference type="PROSITE-ProRule" id="PRU00175"/>
    </source>
</evidence>
<feature type="region of interest" description="Disordered" evidence="2">
    <location>
        <begin position="82"/>
        <end position="105"/>
    </location>
</feature>
<dbReference type="Gene3D" id="3.30.40.10">
    <property type="entry name" value="Zinc/RING finger domain, C3HC4 (zinc finger)"/>
    <property type="match status" value="1"/>
</dbReference>
<dbReference type="PANTHER" id="PTHR46719">
    <property type="entry name" value="TRANSCRIPTION FACTOR C2H2 FAMILY-RELATED"/>
    <property type="match status" value="1"/>
</dbReference>
<dbReference type="SMART" id="SM00184">
    <property type="entry name" value="RING"/>
    <property type="match status" value="1"/>
</dbReference>
<dbReference type="PROSITE" id="PS50089">
    <property type="entry name" value="ZF_RING_2"/>
    <property type="match status" value="1"/>
</dbReference>
<reference evidence="5" key="1">
    <citation type="journal article" date="2014" name="Nat. Genet.">
        <title>The genome of the stress-tolerant wild tomato species Solanum pennellii.</title>
        <authorList>
            <person name="Bolger A."/>
            <person name="Scossa F."/>
            <person name="Bolger M.E."/>
            <person name="Lanz C."/>
            <person name="Maumus F."/>
            <person name="Tohge T."/>
            <person name="Quesneville H."/>
            <person name="Alseekh S."/>
            <person name="Sorensen I."/>
            <person name="Lichtenstein G."/>
            <person name="Fich E.A."/>
            <person name="Conte M."/>
            <person name="Keller H."/>
            <person name="Schneeberger K."/>
            <person name="Schwacke R."/>
            <person name="Ofner I."/>
            <person name="Vrebalov J."/>
            <person name="Xu Y."/>
            <person name="Osorio S."/>
            <person name="Aflitos S.A."/>
            <person name="Schijlen E."/>
            <person name="Jimenez-Gomez J.M."/>
            <person name="Ryngajllo M."/>
            <person name="Kimura S."/>
            <person name="Kumar R."/>
            <person name="Koenig D."/>
            <person name="Headland L.R."/>
            <person name="Maloof J.N."/>
            <person name="Sinha N."/>
            <person name="van Ham R.C."/>
            <person name="Lankhorst R.K."/>
            <person name="Mao L."/>
            <person name="Vogel A."/>
            <person name="Arsova B."/>
            <person name="Panstruga R."/>
            <person name="Fei Z."/>
            <person name="Rose J.K."/>
            <person name="Zamir D."/>
            <person name="Carrari F."/>
            <person name="Giovannoni J.J."/>
            <person name="Weigel D."/>
            <person name="Usadel B."/>
            <person name="Fernie A.R."/>
        </authorList>
    </citation>
    <scope>NUCLEOTIDE SEQUENCE [LARGE SCALE GENOMIC DNA]</scope>
    <source>
        <strain evidence="5">cv. LA0716</strain>
    </source>
</reference>
<dbReference type="InterPro" id="IPR045899">
    <property type="entry name" value="ATL71-like"/>
</dbReference>
<dbReference type="Pfam" id="PF13639">
    <property type="entry name" value="zf-RING_2"/>
    <property type="match status" value="1"/>
</dbReference>
<protein>
    <submittedName>
        <fullName evidence="6">RING-H2 finger protein ATL71</fullName>
    </submittedName>
</protein>
<feature type="transmembrane region" description="Helical" evidence="3">
    <location>
        <begin position="51"/>
        <end position="76"/>
    </location>
</feature>
<feature type="domain" description="RING-type" evidence="4">
    <location>
        <begin position="161"/>
        <end position="203"/>
    </location>
</feature>
<dbReference type="PANTHER" id="PTHR46719:SF11">
    <property type="entry name" value="RING-H2 FINGER PROTEIN ATL70-LIKE"/>
    <property type="match status" value="1"/>
</dbReference>
<sequence>MHLIFFFITQEVQIRSSIFFSSTFIMNNTILEDSEGPNDVELSEETFGKNYGYGIGFSLGLLVLFSVMAYASYLCIQSRSRSRNNSNMPNNNNSSSSSSSSSHGRSTIVGDELVFVQQGIDEEILRNYPKLLYSQAKVHYYYHKEDDNNNNIDDDIIASGCSICLGDYKDNDMLRLLSNCGHIFHVKCIDPWLRLHPTCPICRNSPLPMK</sequence>
<dbReference type="GeneID" id="107017395"/>
<keyword evidence="1" id="KW-0862">Zinc</keyword>
<keyword evidence="3" id="KW-1133">Transmembrane helix</keyword>
<dbReference type="InterPro" id="IPR001841">
    <property type="entry name" value="Znf_RING"/>
</dbReference>
<accession>A0ABM1GM48</accession>
<dbReference type="InterPro" id="IPR013083">
    <property type="entry name" value="Znf_RING/FYVE/PHD"/>
</dbReference>
<dbReference type="Proteomes" id="UP000694930">
    <property type="component" value="Chromosome 4"/>
</dbReference>
<evidence type="ECO:0000259" key="4">
    <source>
        <dbReference type="PROSITE" id="PS50089"/>
    </source>
</evidence>
<keyword evidence="5" id="KW-1185">Reference proteome</keyword>